<keyword evidence="1" id="KW-0812">Transmembrane</keyword>
<reference evidence="2 3" key="1">
    <citation type="submission" date="2019-08" db="EMBL/GenBank/DDBJ databases">
        <authorList>
            <person name="Khan S.A."/>
            <person name="Jeon C.O."/>
            <person name="Jeong S.E."/>
        </authorList>
    </citation>
    <scope>NUCLEOTIDE SEQUENCE [LARGE SCALE GENOMIC DNA]</scope>
    <source>
        <strain evidence="3">IMCC1728</strain>
    </source>
</reference>
<accession>A0A5C6U0S6</accession>
<proteinExistence type="predicted"/>
<evidence type="ECO:0000313" key="3">
    <source>
        <dbReference type="Proteomes" id="UP000321832"/>
    </source>
</evidence>
<keyword evidence="3" id="KW-1185">Reference proteome</keyword>
<protein>
    <submittedName>
        <fullName evidence="2">Uncharacterized protein</fullName>
    </submittedName>
</protein>
<feature type="transmembrane region" description="Helical" evidence="1">
    <location>
        <begin position="97"/>
        <end position="116"/>
    </location>
</feature>
<keyword evidence="1" id="KW-1133">Transmembrane helix</keyword>
<comment type="caution">
    <text evidence="2">The sequence shown here is derived from an EMBL/GenBank/DDBJ whole genome shotgun (WGS) entry which is preliminary data.</text>
</comment>
<dbReference type="AlphaFoldDB" id="A0A5C6U0S6"/>
<sequence length="124" mass="12823">MLACFAQIACTSLRVVADRQTSGAGVLSSAEPPVAPKDVVRVTTTDGGQLELRVTAIDATAITGITDARSDAVVIPVEQIQRIERSEVDGAKVLRNALVYVVVAVILGYALGRAAASKFTSAAP</sequence>
<gene>
    <name evidence="2" type="ORF">FSC37_13330</name>
</gene>
<name>A0A5C6U0S6_9BURK</name>
<evidence type="ECO:0000256" key="1">
    <source>
        <dbReference type="SAM" id="Phobius"/>
    </source>
</evidence>
<evidence type="ECO:0000313" key="2">
    <source>
        <dbReference type="EMBL" id="TXC66467.1"/>
    </source>
</evidence>
<organism evidence="2 3">
    <name type="scientific">Piscinibacter aquaticus</name>
    <dbReference type="NCBI Taxonomy" id="392597"/>
    <lineage>
        <taxon>Bacteria</taxon>
        <taxon>Pseudomonadati</taxon>
        <taxon>Pseudomonadota</taxon>
        <taxon>Betaproteobacteria</taxon>
        <taxon>Burkholderiales</taxon>
        <taxon>Sphaerotilaceae</taxon>
        <taxon>Piscinibacter</taxon>
    </lineage>
</organism>
<dbReference type="Proteomes" id="UP000321832">
    <property type="component" value="Unassembled WGS sequence"/>
</dbReference>
<keyword evidence="1" id="KW-0472">Membrane</keyword>
<dbReference type="EMBL" id="VOPW01000001">
    <property type="protein sequence ID" value="TXC66467.1"/>
    <property type="molecule type" value="Genomic_DNA"/>
</dbReference>